<protein>
    <submittedName>
        <fullName evidence="6">Putative manganese efflux pump MntP</fullName>
    </submittedName>
</protein>
<evidence type="ECO:0000313" key="6">
    <source>
        <dbReference type="EMBL" id="MPN43838.1"/>
    </source>
</evidence>
<keyword evidence="2 5" id="KW-0812">Transmembrane</keyword>
<feature type="transmembrane region" description="Helical" evidence="5">
    <location>
        <begin position="85"/>
        <end position="106"/>
    </location>
</feature>
<dbReference type="AlphaFoldDB" id="A0A645HXV4"/>
<dbReference type="PANTHER" id="PTHR35529:SF1">
    <property type="entry name" value="MANGANESE EFFLUX PUMP MNTP-RELATED"/>
    <property type="match status" value="1"/>
</dbReference>
<evidence type="ECO:0000256" key="1">
    <source>
        <dbReference type="ARBA" id="ARBA00022475"/>
    </source>
</evidence>
<dbReference type="EMBL" id="VSSQ01102502">
    <property type="protein sequence ID" value="MPN43838.1"/>
    <property type="molecule type" value="Genomic_DNA"/>
</dbReference>
<dbReference type="Pfam" id="PF02659">
    <property type="entry name" value="Mntp"/>
    <property type="match status" value="1"/>
</dbReference>
<feature type="transmembrane region" description="Helical" evidence="5">
    <location>
        <begin position="113"/>
        <end position="135"/>
    </location>
</feature>
<evidence type="ECO:0000256" key="4">
    <source>
        <dbReference type="ARBA" id="ARBA00023136"/>
    </source>
</evidence>
<proteinExistence type="predicted"/>
<organism evidence="6">
    <name type="scientific">bioreactor metagenome</name>
    <dbReference type="NCBI Taxonomy" id="1076179"/>
    <lineage>
        <taxon>unclassified sequences</taxon>
        <taxon>metagenomes</taxon>
        <taxon>ecological metagenomes</taxon>
    </lineage>
</organism>
<comment type="caution">
    <text evidence="6">The sequence shown here is derived from an EMBL/GenBank/DDBJ whole genome shotgun (WGS) entry which is preliminary data.</text>
</comment>
<keyword evidence="4 5" id="KW-0472">Membrane</keyword>
<sequence length="136" mass="14233">MPLIGNFAGSLFASFISRYAGIVILLILGVIGGKMIKEGFEHRKEPQKVAMRKKLSLGILIFQAIATSIDAFAVGVGFSAMQVNIVQAVVLIAIVTIILTTIAIIIGRKFGDILGSSAEILGGAILVIIGIKAIIA</sequence>
<reference evidence="6" key="1">
    <citation type="submission" date="2019-08" db="EMBL/GenBank/DDBJ databases">
        <authorList>
            <person name="Kucharzyk K."/>
            <person name="Murdoch R.W."/>
            <person name="Higgins S."/>
            <person name="Loffler F."/>
        </authorList>
    </citation>
    <scope>NUCLEOTIDE SEQUENCE</scope>
</reference>
<gene>
    <name evidence="6" type="primary">mntP_50</name>
    <name evidence="6" type="ORF">SDC9_191399</name>
</gene>
<evidence type="ECO:0000256" key="5">
    <source>
        <dbReference type="SAM" id="Phobius"/>
    </source>
</evidence>
<evidence type="ECO:0000256" key="2">
    <source>
        <dbReference type="ARBA" id="ARBA00022692"/>
    </source>
</evidence>
<evidence type="ECO:0000256" key="3">
    <source>
        <dbReference type="ARBA" id="ARBA00022989"/>
    </source>
</evidence>
<dbReference type="PANTHER" id="PTHR35529">
    <property type="entry name" value="MANGANESE EFFLUX PUMP MNTP-RELATED"/>
    <property type="match status" value="1"/>
</dbReference>
<accession>A0A645HXV4</accession>
<dbReference type="InterPro" id="IPR003810">
    <property type="entry name" value="Mntp/YtaF"/>
</dbReference>
<name>A0A645HXV4_9ZZZZ</name>
<keyword evidence="3 5" id="KW-1133">Transmembrane helix</keyword>
<feature type="transmembrane region" description="Helical" evidence="5">
    <location>
        <begin position="12"/>
        <end position="36"/>
    </location>
</feature>
<keyword evidence="1" id="KW-1003">Cell membrane</keyword>
<feature type="transmembrane region" description="Helical" evidence="5">
    <location>
        <begin position="57"/>
        <end position="79"/>
    </location>
</feature>